<name>A0AAN4R1K6_9PROT</name>
<sequence length="129" mass="14645">MNAEGCHFGSHHFRNALQSEFATTVGRQARHRDQTTHRCHVHDKPVTSFTKKRQKGFGDSNGPKDIYVELTAHFSKKRLLQNTFMSIAGIIDEHIDRTVILLCLCDDVRNTIKGGNVTQDRACIRQALQ</sequence>
<dbReference type="Proteomes" id="UP000321287">
    <property type="component" value="Unassembled WGS sequence"/>
</dbReference>
<organism evidence="1 2">
    <name type="scientific">Asaia bogorensis NBRC 16594</name>
    <dbReference type="NCBI Taxonomy" id="1231624"/>
    <lineage>
        <taxon>Bacteria</taxon>
        <taxon>Pseudomonadati</taxon>
        <taxon>Pseudomonadota</taxon>
        <taxon>Alphaproteobacteria</taxon>
        <taxon>Acetobacterales</taxon>
        <taxon>Acetobacteraceae</taxon>
        <taxon>Asaia</taxon>
    </lineage>
</organism>
<evidence type="ECO:0000313" key="1">
    <source>
        <dbReference type="EMBL" id="GEL52740.1"/>
    </source>
</evidence>
<accession>A0AAN4R1K6</accession>
<dbReference type="EMBL" id="BJVS01000002">
    <property type="protein sequence ID" value="GEL52740.1"/>
    <property type="molecule type" value="Genomic_DNA"/>
</dbReference>
<proteinExistence type="predicted"/>
<keyword evidence="2" id="KW-1185">Reference proteome</keyword>
<reference evidence="1 2" key="1">
    <citation type="submission" date="2019-07" db="EMBL/GenBank/DDBJ databases">
        <title>Whole genome shotgun sequence of Asaia bogorensis NBRC 16594.</title>
        <authorList>
            <person name="Hosoyama A."/>
            <person name="Uohara A."/>
            <person name="Ohji S."/>
            <person name="Ichikawa N."/>
        </authorList>
    </citation>
    <scope>NUCLEOTIDE SEQUENCE [LARGE SCALE GENOMIC DNA]</scope>
    <source>
        <strain evidence="1 2">NBRC 16594</strain>
    </source>
</reference>
<comment type="caution">
    <text evidence="1">The sequence shown here is derived from an EMBL/GenBank/DDBJ whole genome shotgun (WGS) entry which is preliminary data.</text>
</comment>
<gene>
    <name evidence="1" type="ORF">ABO01nite_07470</name>
</gene>
<evidence type="ECO:0000313" key="2">
    <source>
        <dbReference type="Proteomes" id="UP000321287"/>
    </source>
</evidence>
<protein>
    <submittedName>
        <fullName evidence="1">Uncharacterized protein</fullName>
    </submittedName>
</protein>
<dbReference type="AlphaFoldDB" id="A0AAN4R1K6"/>